<dbReference type="InterPro" id="IPR013767">
    <property type="entry name" value="PAS_fold"/>
</dbReference>
<dbReference type="SUPFAM" id="SSF52172">
    <property type="entry name" value="CheY-like"/>
    <property type="match status" value="1"/>
</dbReference>
<dbReference type="InterPro" id="IPR001610">
    <property type="entry name" value="PAC"/>
</dbReference>
<dbReference type="Gene3D" id="1.10.287.130">
    <property type="match status" value="1"/>
</dbReference>
<evidence type="ECO:0000259" key="7">
    <source>
        <dbReference type="PROSITE" id="PS50109"/>
    </source>
</evidence>
<comment type="caution">
    <text evidence="11">The sequence shown here is derived from an EMBL/GenBank/DDBJ whole genome shotgun (WGS) entry which is preliminary data.</text>
</comment>
<dbReference type="Pfam" id="PF00512">
    <property type="entry name" value="HisKA"/>
    <property type="match status" value="1"/>
</dbReference>
<evidence type="ECO:0000256" key="6">
    <source>
        <dbReference type="PROSITE-ProRule" id="PRU00169"/>
    </source>
</evidence>
<dbReference type="PROSITE" id="PS50112">
    <property type="entry name" value="PAS"/>
    <property type="match status" value="3"/>
</dbReference>
<evidence type="ECO:0000259" key="8">
    <source>
        <dbReference type="PROSITE" id="PS50110"/>
    </source>
</evidence>
<dbReference type="SMART" id="SM00448">
    <property type="entry name" value="REC"/>
    <property type="match status" value="1"/>
</dbReference>
<feature type="domain" description="Histidine kinase" evidence="7">
    <location>
        <begin position="793"/>
        <end position="1012"/>
    </location>
</feature>
<dbReference type="Pfam" id="PF00989">
    <property type="entry name" value="PAS"/>
    <property type="match status" value="1"/>
</dbReference>
<evidence type="ECO:0000256" key="2">
    <source>
        <dbReference type="ARBA" id="ARBA00012438"/>
    </source>
</evidence>
<dbReference type="Gene3D" id="3.30.450.20">
    <property type="entry name" value="PAS domain"/>
    <property type="match status" value="4"/>
</dbReference>
<dbReference type="PROSITE" id="PS50110">
    <property type="entry name" value="RESPONSE_REGULATORY"/>
    <property type="match status" value="1"/>
</dbReference>
<feature type="domain" description="PAS" evidence="9">
    <location>
        <begin position="513"/>
        <end position="586"/>
    </location>
</feature>
<dbReference type="InterPro" id="IPR003594">
    <property type="entry name" value="HATPase_dom"/>
</dbReference>
<evidence type="ECO:0000259" key="9">
    <source>
        <dbReference type="PROSITE" id="PS50112"/>
    </source>
</evidence>
<dbReference type="EMBL" id="RPEM01000007">
    <property type="protein sequence ID" value="TGD43021.1"/>
    <property type="molecule type" value="Genomic_DNA"/>
</dbReference>
<evidence type="ECO:0000256" key="4">
    <source>
        <dbReference type="ARBA" id="ARBA00022679"/>
    </source>
</evidence>
<dbReference type="Proteomes" id="UP000297741">
    <property type="component" value="Unassembled WGS sequence"/>
</dbReference>
<name>A0ABY2KKM0_9RHOB</name>
<dbReference type="InterPro" id="IPR036097">
    <property type="entry name" value="HisK_dim/P_sf"/>
</dbReference>
<feature type="domain" description="PAC" evidence="10">
    <location>
        <begin position="466"/>
        <end position="519"/>
    </location>
</feature>
<organism evidence="11 12">
    <name type="scientific">Pseudotabrizicola sediminis</name>
    <dbReference type="NCBI Taxonomy" id="2486418"/>
    <lineage>
        <taxon>Bacteria</taxon>
        <taxon>Pseudomonadati</taxon>
        <taxon>Pseudomonadota</taxon>
        <taxon>Alphaproteobacteria</taxon>
        <taxon>Rhodobacterales</taxon>
        <taxon>Paracoccaceae</taxon>
        <taxon>Pseudotabrizicola</taxon>
    </lineage>
</organism>
<sequence length="1164" mass="126444">MDGTGLAENTAEALLLALPDIVADLAEAGVLGRGLEPAQTAIQQALSGMSAALCCALRLTIEDRVWVSGQTSDFSAVQISHGSVLLDGVPETLPAALRHGLGAVLRTISALYLAGQPGAERQMAAQQATTKIARRDRLLRIMFDLSPVGVVLIDYATGTIIEANAAFTGFGNWNREALIGTTIRSLVVAEHESVIDTAVAALEEGGQFGPMDQQFVRPDGSSFPSVLRGLMLSAGNGKKAVWLLVEDVSALRAQLAEVQAVRDEAVRARAELHTAVEALPHGFMLFDADDRIVMVNSQMSEVYPELAPMLVPGVRYEDLLRAGLALGRWPEAKGREDDFTKDIMAARNLPVYDDTVELLNGRMMRVVDRRTPSGGRVGLRIDVTAERDNQRRLSQVIEGSQAGTWESDFATGENLINERWAEMLGWTCAELAPTTVTSWRNLLHPDDKEMALANVARVRQGKTDRFDQVFRLRHRTGHWVWVQSRGQVSVRDERGVAMRMSGVHFDVSALKAAEKRLEQIIEGAEVGTWYHDMIQGLCHVNDLWAEMLGYTLEELGPVTDAVWRGLLHPDDWVRLNQNMQRRFATETTKFTDELRLRHKHGHWVWVASRGHVTAWDAQGNATATSGVHMDISDRKRLEVDLEAERDFLSTLMETSGSGILAVDDTSRIVFFNREVQRILEVPGEALLNQICDPIRLRLHDMSGNVLPFSGLPCQLALNSGDMVRDLRLRVRLADGRAKVLSVNAAVLPEAGIEARVVCTITDVSAAAQAEDNLRAAIHRAEDASRAKSQFLANMSHELRTPLNGVLGMAELLAEGVRDPKQGAMLDAIRESGVHLLSVVNDILDLAKIESGKLVLDLAPLSLRDLATRIEAMHGVSARGKGIGLKVILGAGTGKMRMGDATRLLQVLHNLVGNAIKFTESGSVTITIEEVAAHASALRILISDTGIGMSEDQTAIVFDEFTQGDESITRRFGGTGLGLPIVRRLVSLMKGEVSLVSTYGKGTTVTLTLPMLPVESTPQGAGPMQDLPDVAGLRALLAEDNSTNRLIMRAMLNRLGIAVTLVCDGDEAVDAWGPDQFDLVLLDISMPRKDGLTALSELRTKAGDAGLPPILAVTAHAMAQNVADYRAAGFAEVVTKPVSLHALAHAIHQTRRPVANLLIPAARLH</sequence>
<dbReference type="CDD" id="cd00130">
    <property type="entry name" value="PAS"/>
    <property type="match status" value="3"/>
</dbReference>
<gene>
    <name evidence="11" type="ORF">EEB11_12225</name>
</gene>
<evidence type="ECO:0000313" key="11">
    <source>
        <dbReference type="EMBL" id="TGD43021.1"/>
    </source>
</evidence>
<dbReference type="CDD" id="cd00082">
    <property type="entry name" value="HisKA"/>
    <property type="match status" value="1"/>
</dbReference>
<dbReference type="SMART" id="SM00387">
    <property type="entry name" value="HATPase_c"/>
    <property type="match status" value="1"/>
</dbReference>
<dbReference type="PANTHER" id="PTHR43047">
    <property type="entry name" value="TWO-COMPONENT HISTIDINE PROTEIN KINASE"/>
    <property type="match status" value="1"/>
</dbReference>
<reference evidence="11 12" key="1">
    <citation type="submission" date="2018-11" db="EMBL/GenBank/DDBJ databases">
        <title>Tabrizicola sp. isolated from sediment of alpine lake.</title>
        <authorList>
            <person name="Liu Z."/>
        </authorList>
    </citation>
    <scope>NUCLEOTIDE SEQUENCE [LARGE SCALE GENOMIC DNA]</scope>
    <source>
        <strain evidence="11 12">DRYC-M-16</strain>
    </source>
</reference>
<dbReference type="PRINTS" id="PR00344">
    <property type="entry name" value="BCTRLSENSOR"/>
</dbReference>
<evidence type="ECO:0000259" key="10">
    <source>
        <dbReference type="PROSITE" id="PS50113"/>
    </source>
</evidence>
<proteinExistence type="predicted"/>
<dbReference type="InterPro" id="IPR036890">
    <property type="entry name" value="HATPase_C_sf"/>
</dbReference>
<keyword evidence="12" id="KW-1185">Reference proteome</keyword>
<dbReference type="SMART" id="SM00086">
    <property type="entry name" value="PAC"/>
    <property type="match status" value="4"/>
</dbReference>
<feature type="domain" description="Response regulatory" evidence="8">
    <location>
        <begin position="1033"/>
        <end position="1150"/>
    </location>
</feature>
<dbReference type="InterPro" id="IPR003661">
    <property type="entry name" value="HisK_dim/P_dom"/>
</dbReference>
<dbReference type="InterPro" id="IPR035965">
    <property type="entry name" value="PAS-like_dom_sf"/>
</dbReference>
<dbReference type="PROSITE" id="PS50109">
    <property type="entry name" value="HIS_KIN"/>
    <property type="match status" value="1"/>
</dbReference>
<dbReference type="InterPro" id="IPR005467">
    <property type="entry name" value="His_kinase_dom"/>
</dbReference>
<dbReference type="PANTHER" id="PTHR43047:SF78">
    <property type="entry name" value="SENSORY_REGULATORY PROTEIN RPFC"/>
    <property type="match status" value="1"/>
</dbReference>
<dbReference type="NCBIfam" id="TIGR00229">
    <property type="entry name" value="sensory_box"/>
    <property type="match status" value="3"/>
</dbReference>
<keyword evidence="5" id="KW-0418">Kinase</keyword>
<dbReference type="SUPFAM" id="SSF55874">
    <property type="entry name" value="ATPase domain of HSP90 chaperone/DNA topoisomerase II/histidine kinase"/>
    <property type="match status" value="1"/>
</dbReference>
<evidence type="ECO:0000313" key="12">
    <source>
        <dbReference type="Proteomes" id="UP000297741"/>
    </source>
</evidence>
<dbReference type="PROSITE" id="PS50113">
    <property type="entry name" value="PAC"/>
    <property type="match status" value="2"/>
</dbReference>
<dbReference type="SUPFAM" id="SSF55785">
    <property type="entry name" value="PYP-like sensor domain (PAS domain)"/>
    <property type="match status" value="5"/>
</dbReference>
<dbReference type="SMART" id="SM00091">
    <property type="entry name" value="PAS"/>
    <property type="match status" value="5"/>
</dbReference>
<dbReference type="Pfam" id="PF13188">
    <property type="entry name" value="PAS_8"/>
    <property type="match status" value="1"/>
</dbReference>
<dbReference type="Gene3D" id="3.30.565.10">
    <property type="entry name" value="Histidine kinase-like ATPase, C-terminal domain"/>
    <property type="match status" value="1"/>
</dbReference>
<dbReference type="CDD" id="cd17546">
    <property type="entry name" value="REC_hyHK_CKI1_RcsC-like"/>
    <property type="match status" value="1"/>
</dbReference>
<feature type="domain" description="PAS" evidence="9">
    <location>
        <begin position="389"/>
        <end position="462"/>
    </location>
</feature>
<dbReference type="InterPro" id="IPR004358">
    <property type="entry name" value="Sig_transdc_His_kin-like_C"/>
</dbReference>
<evidence type="ECO:0000256" key="1">
    <source>
        <dbReference type="ARBA" id="ARBA00000085"/>
    </source>
</evidence>
<keyword evidence="4" id="KW-0808">Transferase</keyword>
<comment type="catalytic activity">
    <reaction evidence="1">
        <text>ATP + protein L-histidine = ADP + protein N-phospho-L-histidine.</text>
        <dbReference type="EC" id="2.7.13.3"/>
    </reaction>
</comment>
<dbReference type="CDD" id="cd16922">
    <property type="entry name" value="HATPase_EvgS-ArcB-TorS-like"/>
    <property type="match status" value="1"/>
</dbReference>
<dbReference type="InterPro" id="IPR011006">
    <property type="entry name" value="CheY-like_superfamily"/>
</dbReference>
<dbReference type="InterPro" id="IPR000014">
    <property type="entry name" value="PAS"/>
</dbReference>
<dbReference type="SMART" id="SM00388">
    <property type="entry name" value="HisKA"/>
    <property type="match status" value="1"/>
</dbReference>
<dbReference type="InterPro" id="IPR013655">
    <property type="entry name" value="PAS_fold_3"/>
</dbReference>
<keyword evidence="3 6" id="KW-0597">Phosphoprotein</keyword>
<dbReference type="Pfam" id="PF12860">
    <property type="entry name" value="PAS_7"/>
    <property type="match status" value="1"/>
</dbReference>
<dbReference type="SUPFAM" id="SSF47384">
    <property type="entry name" value="Homodimeric domain of signal transducing histidine kinase"/>
    <property type="match status" value="1"/>
</dbReference>
<accession>A0ABY2KKM0</accession>
<evidence type="ECO:0000256" key="5">
    <source>
        <dbReference type="ARBA" id="ARBA00022777"/>
    </source>
</evidence>
<feature type="domain" description="PAS" evidence="9">
    <location>
        <begin position="644"/>
        <end position="689"/>
    </location>
</feature>
<dbReference type="Gene3D" id="3.40.50.2300">
    <property type="match status" value="1"/>
</dbReference>
<evidence type="ECO:0000256" key="3">
    <source>
        <dbReference type="ARBA" id="ARBA00022553"/>
    </source>
</evidence>
<dbReference type="InterPro" id="IPR000700">
    <property type="entry name" value="PAS-assoc_C"/>
</dbReference>
<dbReference type="EC" id="2.7.13.3" evidence="2"/>
<feature type="modified residue" description="4-aspartylphosphate" evidence="6">
    <location>
        <position position="1082"/>
    </location>
</feature>
<dbReference type="InterPro" id="IPR001789">
    <property type="entry name" value="Sig_transdc_resp-reg_receiver"/>
</dbReference>
<dbReference type="Pfam" id="PF02518">
    <property type="entry name" value="HATPase_c"/>
    <property type="match status" value="1"/>
</dbReference>
<feature type="domain" description="PAC" evidence="10">
    <location>
        <begin position="590"/>
        <end position="643"/>
    </location>
</feature>
<protein>
    <recommendedName>
        <fullName evidence="2">histidine kinase</fullName>
        <ecNumber evidence="2">2.7.13.3</ecNumber>
    </recommendedName>
</protein>
<dbReference type="Pfam" id="PF00072">
    <property type="entry name" value="Response_reg"/>
    <property type="match status" value="1"/>
</dbReference>
<dbReference type="Pfam" id="PF08447">
    <property type="entry name" value="PAS_3"/>
    <property type="match status" value="2"/>
</dbReference>